<feature type="transmembrane region" description="Helical" evidence="1">
    <location>
        <begin position="38"/>
        <end position="58"/>
    </location>
</feature>
<evidence type="ECO:0000313" key="2">
    <source>
        <dbReference type="EMBL" id="OFI33047.1"/>
    </source>
</evidence>
<evidence type="ECO:0000313" key="3">
    <source>
        <dbReference type="Proteomes" id="UP000176037"/>
    </source>
</evidence>
<evidence type="ECO:0000256" key="1">
    <source>
        <dbReference type="SAM" id="Phobius"/>
    </source>
</evidence>
<accession>A0A1E8FAT8</accession>
<name>A0A1E8FAT8_9ALTE</name>
<gene>
    <name evidence="2" type="ORF">BFC17_01880</name>
</gene>
<protein>
    <submittedName>
        <fullName evidence="2">Uncharacterized protein</fullName>
    </submittedName>
</protein>
<organism evidence="2 3">
    <name type="scientific">Alteromonas lipolytica</name>
    <dbReference type="NCBI Taxonomy" id="1856405"/>
    <lineage>
        <taxon>Bacteria</taxon>
        <taxon>Pseudomonadati</taxon>
        <taxon>Pseudomonadota</taxon>
        <taxon>Gammaproteobacteria</taxon>
        <taxon>Alteromonadales</taxon>
        <taxon>Alteromonadaceae</taxon>
        <taxon>Alteromonas/Salinimonas group</taxon>
        <taxon>Alteromonas</taxon>
    </lineage>
</organism>
<dbReference type="EMBL" id="MJIC01000015">
    <property type="protein sequence ID" value="OFI33047.1"/>
    <property type="molecule type" value="Genomic_DNA"/>
</dbReference>
<keyword evidence="1" id="KW-0812">Transmembrane</keyword>
<feature type="transmembrane region" description="Helical" evidence="1">
    <location>
        <begin position="12"/>
        <end position="32"/>
    </location>
</feature>
<keyword evidence="1" id="KW-0472">Membrane</keyword>
<keyword evidence="3" id="KW-1185">Reference proteome</keyword>
<keyword evidence="1" id="KW-1133">Transmembrane helix</keyword>
<dbReference type="RefSeq" id="WP_070177424.1">
    <property type="nucleotide sequence ID" value="NZ_BMJR01000002.1"/>
</dbReference>
<dbReference type="OrthoDB" id="6332833at2"/>
<dbReference type="STRING" id="1856405.BFC17_01880"/>
<reference evidence="2 3" key="1">
    <citation type="submission" date="2016-09" db="EMBL/GenBank/DDBJ databases">
        <title>Alteromonas lipolytica, a new species isolated from sea water.</title>
        <authorList>
            <person name="Wu Y.-H."/>
            <person name="Cheng H."/>
            <person name="Xu X.-W."/>
        </authorList>
    </citation>
    <scope>NUCLEOTIDE SEQUENCE [LARGE SCALE GENOMIC DNA]</scope>
    <source>
        <strain evidence="2 3">JW12</strain>
    </source>
</reference>
<proteinExistence type="predicted"/>
<dbReference type="Proteomes" id="UP000176037">
    <property type="component" value="Unassembled WGS sequence"/>
</dbReference>
<comment type="caution">
    <text evidence="2">The sequence shown here is derived from an EMBL/GenBank/DDBJ whole genome shotgun (WGS) entry which is preliminary data.</text>
</comment>
<dbReference type="AlphaFoldDB" id="A0A1E8FAT8"/>
<sequence>MLPFSHWQRFIQGLSVFALGLVVMVIGAWWVLPLYYAGLAILLGGFGWAMSGYLGLLWQRLTKNINPNKYR</sequence>